<dbReference type="Pfam" id="PF12742">
    <property type="entry name" value="Gryzun-like"/>
    <property type="match status" value="1"/>
</dbReference>
<evidence type="ECO:0000256" key="4">
    <source>
        <dbReference type="ARBA" id="ARBA00021520"/>
    </source>
</evidence>
<dbReference type="GO" id="GO:0005794">
    <property type="term" value="C:Golgi apparatus"/>
    <property type="evidence" value="ECO:0007669"/>
    <property type="project" value="UniProtKB-SubCell"/>
</dbReference>
<evidence type="ECO:0000256" key="2">
    <source>
        <dbReference type="ARBA" id="ARBA00004222"/>
    </source>
</evidence>
<comment type="subcellular location">
    <subcellularLocation>
        <location evidence="2">Golgi apparatus</location>
        <location evidence="2">cis-Golgi network</location>
    </subcellularLocation>
</comment>
<accession>A0AAW0UED4</accession>
<keyword evidence="6" id="KW-0931">ER-Golgi transport</keyword>
<evidence type="ECO:0000256" key="3">
    <source>
        <dbReference type="ARBA" id="ARBA00007051"/>
    </source>
</evidence>
<comment type="caution">
    <text evidence="10">The sequence shown here is derived from an EMBL/GenBank/DDBJ whole genome shotgun (WGS) entry which is preliminary data.</text>
</comment>
<evidence type="ECO:0000256" key="6">
    <source>
        <dbReference type="ARBA" id="ARBA00022892"/>
    </source>
</evidence>
<dbReference type="Proteomes" id="UP001487740">
    <property type="component" value="Unassembled WGS sequence"/>
</dbReference>
<evidence type="ECO:0000259" key="9">
    <source>
        <dbReference type="Pfam" id="PF12742"/>
    </source>
</evidence>
<evidence type="ECO:0000313" key="10">
    <source>
        <dbReference type="EMBL" id="KAK8396617.1"/>
    </source>
</evidence>
<gene>
    <name evidence="10" type="ORF">O3P69_004952</name>
</gene>
<dbReference type="InterPro" id="IPR025876">
    <property type="entry name" value="TRAPPC11_C"/>
</dbReference>
<evidence type="ECO:0000256" key="5">
    <source>
        <dbReference type="ARBA" id="ARBA00022448"/>
    </source>
</evidence>
<feature type="domain" description="Trafficking protein particle complex subunit 11 C-terminal" evidence="9">
    <location>
        <begin position="1089"/>
        <end position="1137"/>
    </location>
</feature>
<comment type="similarity">
    <text evidence="3">Belongs to the TRAPPC11 family.</text>
</comment>
<feature type="domain" description="Trafficking protein particle complex subunit 11" evidence="8">
    <location>
        <begin position="265"/>
        <end position="519"/>
    </location>
</feature>
<dbReference type="AlphaFoldDB" id="A0AAW0UED4"/>
<sequence length="1190" mass="132548">MEDDFDPYSLPPEVTTQPHALIGMLGLDTSNKATHKAVWEAFALNRRTDRTPLHFCHLNNDFQMPPMKQKRQSYEWYIPKGILKSNWIPKYLYHVPALVVLFYDLDWNDSSWTEKKNEVAGQVQSLKTVLGGRNSRVALVLIQSGISVPGEDTGAAEKAATLCTACDLPAKHLFVLPHSDVHLLGYTVRLENALSEIAWNFYQGEAKGVRAHRDFLNKTNHTLLFVRHQFKLGFLNEMRNDAQAAIKHYAQCYHHLLELRSTDTNLHEIRIVAAIVNYKICRLDFTLNLPRDAIAQFRRHIDLFRQRTGPKELIFEHYAWLSRQYQIFGDVFEEAVRTGLPAVQTQHPGFYYQQAAQYAVLRRKTALQVCKEVAAPVSDLLEGWSKLEFYGQRPWRPGKHSLEPPEQQREMEGIKEVQYHEVKEVNHSDFIIPLFSSAISQFKKYRCPRIKRHLMVQMAEEYHQANDSSKALTLLNHVMWDYRSEKWWSLLQSASVLGLKCAFNTAAITEYFGLALEYMGKRLSTTDEEKKRVHNNLLRLLNGVTPEPEPGTSSEILTAATEAWSTLLGAQVSPITVDMTALVPCLEVRASFQKSQYHVDQEVSVSVKIRCGTHVFGVLRRPVTKQHLRLYCSGPIFPGVVTPELCGGMKGSVPPGFIPAGLQCLTPAHLTLRNTYSCTVFLSSLSVGVSSMSHLDRLVEANPDKLVLPPGQVIEVSLHFVPHVEDVGKKLKVVDVRTQLGAPGSTVVVWLHWSGSGNEGVTMHAASAPAFPEFSVLCRDEFDTAPPLVETEILPRQPLLTVEVSYDTTALVWEWLPVKIHLTNTEASMVSDITINFGLHSSSHSNLEHATQVCSASGLQSDKLGSQVTGFTCGNLGIGEATFLVFYVKSLTSSERAYTLKIEYSVSLQLGGTVVCCPCTYEKTIQTQARIPFQVSVETQSLKFEKLARVANGESFLVVPRIKCTSHVPITLTNSSLSLAGEVYQIGTDAASHVVNTELCEGEMGVDCFCIAVDDKVVANSAVTLGQYVLYWKRSEADSVAVSVSVGLPSVVVEHWGVWVECEVAPQGTVRTPLPLAYSISNHGSHTAELALSMQVSDAFMFAGHKEVRLRVLPGCSERITYTLYPLLAGNVHLPKLSLSVESHSPGQPTSVDPLLARILPTHIYIMPQSKESDQRISLLGNNFSTLVIG</sequence>
<proteinExistence type="inferred from homology"/>
<comment type="function">
    <text evidence="1">Involved in endoplasmic reticulum to Golgi apparatus trafficking at a very early stage.</text>
</comment>
<dbReference type="GO" id="GO:0016192">
    <property type="term" value="P:vesicle-mediated transport"/>
    <property type="evidence" value="ECO:0007669"/>
    <property type="project" value="UniProtKB-KW"/>
</dbReference>
<dbReference type="Pfam" id="PF11817">
    <property type="entry name" value="Foie-gras_1"/>
    <property type="match status" value="1"/>
</dbReference>
<dbReference type="InterPro" id="IPR021773">
    <property type="entry name" value="TPC11"/>
</dbReference>
<evidence type="ECO:0000259" key="8">
    <source>
        <dbReference type="Pfam" id="PF11817"/>
    </source>
</evidence>
<keyword evidence="5" id="KW-0813">Transport</keyword>
<dbReference type="EMBL" id="JARAKH010000015">
    <property type="protein sequence ID" value="KAK8396617.1"/>
    <property type="molecule type" value="Genomic_DNA"/>
</dbReference>
<name>A0AAW0UED4_SCYPA</name>
<dbReference type="PANTHER" id="PTHR14374">
    <property type="entry name" value="FOIE GRAS"/>
    <property type="match status" value="1"/>
</dbReference>
<dbReference type="PANTHER" id="PTHR14374:SF0">
    <property type="entry name" value="TRAFFICKING PROTEIN PARTICLE COMPLEX SUBUNIT 11"/>
    <property type="match status" value="1"/>
</dbReference>
<evidence type="ECO:0000256" key="1">
    <source>
        <dbReference type="ARBA" id="ARBA00001995"/>
    </source>
</evidence>
<evidence type="ECO:0000256" key="7">
    <source>
        <dbReference type="ARBA" id="ARBA00023034"/>
    </source>
</evidence>
<keyword evidence="7" id="KW-0333">Golgi apparatus</keyword>
<organism evidence="10 11">
    <name type="scientific">Scylla paramamosain</name>
    <name type="common">Mud crab</name>
    <dbReference type="NCBI Taxonomy" id="85552"/>
    <lineage>
        <taxon>Eukaryota</taxon>
        <taxon>Metazoa</taxon>
        <taxon>Ecdysozoa</taxon>
        <taxon>Arthropoda</taxon>
        <taxon>Crustacea</taxon>
        <taxon>Multicrustacea</taxon>
        <taxon>Malacostraca</taxon>
        <taxon>Eumalacostraca</taxon>
        <taxon>Eucarida</taxon>
        <taxon>Decapoda</taxon>
        <taxon>Pleocyemata</taxon>
        <taxon>Brachyura</taxon>
        <taxon>Eubrachyura</taxon>
        <taxon>Portunoidea</taxon>
        <taxon>Portunidae</taxon>
        <taxon>Portuninae</taxon>
        <taxon>Scylla</taxon>
    </lineage>
</organism>
<keyword evidence="11" id="KW-1185">Reference proteome</keyword>
<reference evidence="10 11" key="1">
    <citation type="submission" date="2023-03" db="EMBL/GenBank/DDBJ databases">
        <title>High-quality genome of Scylla paramamosain provides insights in environmental adaptation.</title>
        <authorList>
            <person name="Zhang L."/>
        </authorList>
    </citation>
    <scope>NUCLEOTIDE SEQUENCE [LARGE SCALE GENOMIC DNA]</scope>
    <source>
        <strain evidence="10">LZ_2023a</strain>
        <tissue evidence="10">Muscle</tissue>
    </source>
</reference>
<evidence type="ECO:0000313" key="11">
    <source>
        <dbReference type="Proteomes" id="UP001487740"/>
    </source>
</evidence>
<protein>
    <recommendedName>
        <fullName evidence="4">Trafficking protein particle complex subunit 11</fullName>
    </recommendedName>
</protein>